<protein>
    <recommendedName>
        <fullName evidence="3">Sulfur reduction protein DsrE</fullName>
    </recommendedName>
</protein>
<dbReference type="STRING" id="317025.Tcr_2157"/>
<dbReference type="InterPro" id="IPR027396">
    <property type="entry name" value="DsrEFH-like"/>
</dbReference>
<feature type="chain" id="PRO_5004219959" description="Sulfur reduction protein DsrE" evidence="1">
    <location>
        <begin position="26"/>
        <end position="152"/>
    </location>
</feature>
<dbReference type="eggNOG" id="COG1416">
    <property type="taxonomic scope" value="Bacteria"/>
</dbReference>
<dbReference type="PANTHER" id="PTHR37691:SF1">
    <property type="entry name" value="BLR3518 PROTEIN"/>
    <property type="match status" value="1"/>
</dbReference>
<accession>Q31DM8</accession>
<proteinExistence type="predicted"/>
<evidence type="ECO:0008006" key="3">
    <source>
        <dbReference type="Google" id="ProtNLM"/>
    </source>
</evidence>
<dbReference type="HOGENOM" id="CLU_127515_1_1_6"/>
<dbReference type="Gene3D" id="3.40.1260.10">
    <property type="entry name" value="DsrEFH-like"/>
    <property type="match status" value="1"/>
</dbReference>
<name>Q31DM8_HYDCU</name>
<dbReference type="EMBL" id="CP000109">
    <property type="protein sequence ID" value="ABB42745.1"/>
    <property type="molecule type" value="Genomic_DNA"/>
</dbReference>
<keyword evidence="1" id="KW-0732">Signal</keyword>
<organism evidence="2">
    <name type="scientific">Hydrogenovibrio crunogenus (strain DSM 25203 / XCL-2)</name>
    <name type="common">Thiomicrospira crunogena</name>
    <dbReference type="NCBI Taxonomy" id="317025"/>
    <lineage>
        <taxon>Bacteria</taxon>
        <taxon>Pseudomonadati</taxon>
        <taxon>Pseudomonadota</taxon>
        <taxon>Gammaproteobacteria</taxon>
        <taxon>Thiotrichales</taxon>
        <taxon>Piscirickettsiaceae</taxon>
        <taxon>Hydrogenovibrio</taxon>
    </lineage>
</organism>
<reference evidence="2" key="1">
    <citation type="submission" date="2006-07" db="EMBL/GenBank/DDBJ databases">
        <title>Complete sequence of Thiomicrospira crunogena XCL-2.</title>
        <authorList>
            <consortium name="US DOE Joint Genome Institute"/>
            <person name="Copeland A."/>
            <person name="Lucas S."/>
            <person name="Lapidus A."/>
            <person name="Barry K."/>
            <person name="Detter J.C."/>
            <person name="Glavina del Rio T."/>
            <person name="Hammon N."/>
            <person name="Israni S."/>
            <person name="Dalin E."/>
            <person name="Tice H."/>
            <person name="Pitluck S."/>
            <person name="Chain P."/>
            <person name="Malfatti S."/>
            <person name="Shin M."/>
            <person name="Vergez L."/>
            <person name="Schmutz J."/>
            <person name="Larimer F."/>
            <person name="Land M."/>
            <person name="Hauser L."/>
            <person name="Kyrpides N."/>
            <person name="Lykidis A."/>
            <person name="Scott K.M."/>
            <person name="Sievert S."/>
            <person name="Kerfeld C."/>
            <person name="Freyermuth S."/>
            <person name="Dobrinski K."/>
            <person name="Boller A."/>
            <person name="Fitzpatrick K."/>
            <person name="Thoma P."/>
            <person name="Moore J."/>
            <person name="Richardson P."/>
        </authorList>
    </citation>
    <scope>NUCLEOTIDE SEQUENCE</scope>
    <source>
        <strain evidence="2">XCL-2</strain>
    </source>
</reference>
<feature type="signal peptide" evidence="1">
    <location>
        <begin position="1"/>
        <end position="25"/>
    </location>
</feature>
<evidence type="ECO:0000256" key="1">
    <source>
        <dbReference type="SAM" id="SignalP"/>
    </source>
</evidence>
<dbReference type="AlphaFoldDB" id="Q31DM8"/>
<sequence length="152" mass="16593">MINKKTTLLFLSWMMSMLISLNVLAMQEPPLPETFAEHKVVLQISDPNPFKQTLVLNVAGNLIKHYGASNIDLEIVAFGPGLRLMMDGNTNQQRIKSLMSIGVRFSGCANTLNNFSKILGSKPELIDGVTIVPAGAARILQLNAAGYQILKP</sequence>
<gene>
    <name evidence="2" type="ordered locus">Tcr_2157</name>
</gene>
<dbReference type="PANTHER" id="PTHR37691">
    <property type="entry name" value="BLR3518 PROTEIN"/>
    <property type="match status" value="1"/>
</dbReference>
<evidence type="ECO:0000313" key="2">
    <source>
        <dbReference type="EMBL" id="ABB42745.1"/>
    </source>
</evidence>
<dbReference type="SUPFAM" id="SSF75169">
    <property type="entry name" value="DsrEFH-like"/>
    <property type="match status" value="1"/>
</dbReference>
<dbReference type="KEGG" id="tcx:Tcr_2157"/>